<comment type="caution">
    <text evidence="2">The sequence shown here is derived from an EMBL/GenBank/DDBJ whole genome shotgun (WGS) entry which is preliminary data.</text>
</comment>
<dbReference type="PROSITE" id="PS51257">
    <property type="entry name" value="PROKAR_LIPOPROTEIN"/>
    <property type="match status" value="1"/>
</dbReference>
<evidence type="ECO:0000313" key="2">
    <source>
        <dbReference type="EMBL" id="OEJ14867.1"/>
    </source>
</evidence>
<feature type="chain" id="PRO_5009182329" description="Lipocalin-like domain-containing protein" evidence="1">
    <location>
        <begin position="20"/>
        <end position="150"/>
    </location>
</feature>
<organism evidence="2 3">
    <name type="scientific">Brachyspira hampsonii</name>
    <dbReference type="NCBI Taxonomy" id="1287055"/>
    <lineage>
        <taxon>Bacteria</taxon>
        <taxon>Pseudomonadati</taxon>
        <taxon>Spirochaetota</taxon>
        <taxon>Spirochaetia</taxon>
        <taxon>Brachyspirales</taxon>
        <taxon>Brachyspiraceae</taxon>
        <taxon>Brachyspira</taxon>
    </lineage>
</organism>
<dbReference type="Proteomes" id="UP000095247">
    <property type="component" value="Unassembled WGS sequence"/>
</dbReference>
<evidence type="ECO:0000256" key="1">
    <source>
        <dbReference type="SAM" id="SignalP"/>
    </source>
</evidence>
<gene>
    <name evidence="2" type="ORF">BFL38_08510</name>
</gene>
<proteinExistence type="predicted"/>
<evidence type="ECO:0008006" key="4">
    <source>
        <dbReference type="Google" id="ProtNLM"/>
    </source>
</evidence>
<keyword evidence="1" id="KW-0732">Signal</keyword>
<reference evidence="2 3" key="1">
    <citation type="submission" date="2016-08" db="EMBL/GenBank/DDBJ databases">
        <title>Characterization and recognition of Brachyspira hampsonii sp. nov., a novel intestinal spirochete that is pathogenic to pigs.</title>
        <authorList>
            <person name="Mirajkar N."/>
            <person name="La T."/>
            <person name="Phillips N."/>
            <person name="Hampson D."/>
            <person name="Gebhart C."/>
        </authorList>
    </citation>
    <scope>NUCLEOTIDE SEQUENCE [LARGE SCALE GENOMIC DNA]</scope>
    <source>
        <strain evidence="2 3">P280/1</strain>
    </source>
</reference>
<dbReference type="EMBL" id="MDCO01000009">
    <property type="protein sequence ID" value="OEJ14867.1"/>
    <property type="molecule type" value="Genomic_DNA"/>
</dbReference>
<protein>
    <recommendedName>
        <fullName evidence="4">Lipocalin-like domain-containing protein</fullName>
    </recommendedName>
</protein>
<sequence length="150" mass="16359">MLKKLLITSLLFTVLFTLSCEKLKEAAGEVTGTITGIESTYAGTWNLDPNNSASQLISSTITINNDGSMAFNYVVGKKNITFASSEILKIGNMYMAKHTETVTSGSSTQEVTYSLNMTFNTTVTPNTVEVTYNEGNETDGTYYKGTFIKQ</sequence>
<name>A0A1E5NFI3_9SPIR</name>
<dbReference type="RefSeq" id="WP_069726362.1">
    <property type="nucleotide sequence ID" value="NZ_MDCO01000009.1"/>
</dbReference>
<evidence type="ECO:0000313" key="3">
    <source>
        <dbReference type="Proteomes" id="UP000095247"/>
    </source>
</evidence>
<feature type="signal peptide" evidence="1">
    <location>
        <begin position="1"/>
        <end position="19"/>
    </location>
</feature>
<accession>A0A1E5NFI3</accession>
<dbReference type="AlphaFoldDB" id="A0A1E5NFI3"/>